<dbReference type="SUPFAM" id="SSF52833">
    <property type="entry name" value="Thioredoxin-like"/>
    <property type="match status" value="1"/>
</dbReference>
<dbReference type="Gene3D" id="3.40.30.30">
    <property type="entry name" value="Hypothetical protein sa0798"/>
    <property type="match status" value="1"/>
</dbReference>
<sequence length="112" mass="12909">MMEQAKPMIEIYGADIICASCVNAPSSKDTYEWLQAAIDRKYPNQAYTIRYVDIEGSLDNERDQDYATRIQEDEFFYPLVLINNEVIGEGYIQLKPVFTKLENLGFIPDETV</sequence>
<comment type="caution">
    <text evidence="1">The sequence shown here is derived from an EMBL/GenBank/DDBJ whole genome shotgun (WGS) entry which is preliminary data.</text>
</comment>
<accession>A0ABQ5NNB7</accession>
<dbReference type="Proteomes" id="UP001065593">
    <property type="component" value="Unassembled WGS sequence"/>
</dbReference>
<dbReference type="PIRSF" id="PIRSF010603">
    <property type="entry name" value="UCP010603"/>
    <property type="match status" value="1"/>
</dbReference>
<name>A0ABQ5NNB7_9BACI</name>
<protein>
    <submittedName>
        <fullName evidence="1">Disulfide oxidoreductase YuzD</fullName>
    </submittedName>
</protein>
<evidence type="ECO:0000313" key="2">
    <source>
        <dbReference type="Proteomes" id="UP001065593"/>
    </source>
</evidence>
<dbReference type="Pfam" id="PF07315">
    <property type="entry name" value="DUF1462"/>
    <property type="match status" value="1"/>
</dbReference>
<gene>
    <name evidence="1" type="primary">yuzD</name>
    <name evidence="1" type="ORF">LYSBPC_28620</name>
</gene>
<dbReference type="InterPro" id="IPR009190">
    <property type="entry name" value="DUF1462"/>
</dbReference>
<dbReference type="EMBL" id="BRZA01000004">
    <property type="protein sequence ID" value="GLC89735.1"/>
    <property type="molecule type" value="Genomic_DNA"/>
</dbReference>
<dbReference type="InterPro" id="IPR036249">
    <property type="entry name" value="Thioredoxin-like_sf"/>
</dbReference>
<dbReference type="InterPro" id="IPR038218">
    <property type="entry name" value="YuzD-like_sp"/>
</dbReference>
<keyword evidence="2" id="KW-1185">Reference proteome</keyword>
<organism evidence="1 2">
    <name type="scientific">Lysinibacillus piscis</name>
    <dbReference type="NCBI Taxonomy" id="2518931"/>
    <lineage>
        <taxon>Bacteria</taxon>
        <taxon>Bacillati</taxon>
        <taxon>Bacillota</taxon>
        <taxon>Bacilli</taxon>
        <taxon>Bacillales</taxon>
        <taxon>Bacillaceae</taxon>
        <taxon>Lysinibacillus</taxon>
    </lineage>
</organism>
<reference evidence="1" key="1">
    <citation type="submission" date="2022-08" db="EMBL/GenBank/DDBJ databases">
        <title>Draft genome sequence of Lysinibacillus sp. strain KH24.</title>
        <authorList>
            <person name="Kanbe H."/>
            <person name="Itoh H."/>
        </authorList>
    </citation>
    <scope>NUCLEOTIDE SEQUENCE</scope>
    <source>
        <strain evidence="1">KH24</strain>
    </source>
</reference>
<evidence type="ECO:0000313" key="1">
    <source>
        <dbReference type="EMBL" id="GLC89735.1"/>
    </source>
</evidence>
<proteinExistence type="predicted"/>